<feature type="domain" description="YrdC-like" evidence="1">
    <location>
        <begin position="14"/>
        <end position="200"/>
    </location>
</feature>
<dbReference type="InterPro" id="IPR006070">
    <property type="entry name" value="Sua5-like_dom"/>
</dbReference>
<dbReference type="Gene3D" id="3.90.870.10">
    <property type="entry name" value="DHBP synthase"/>
    <property type="match status" value="1"/>
</dbReference>
<reference evidence="3" key="3">
    <citation type="journal article" date="2012" name="J. Biol. Chem.">
        <title>Biosynthesis of threonylcarbamoyl adenosine (t6A), a universal tRNA nucleoside.</title>
        <authorList>
            <person name="Deutsch C."/>
            <person name="El Yacoubi B."/>
            <person name="de Crecy-Lagard V."/>
            <person name="Iwata-Reuyl D."/>
        </authorList>
    </citation>
    <scope>NUCLEOTIDE SEQUENCE</scope>
</reference>
<dbReference type="PANTHER" id="PTHR42828">
    <property type="entry name" value="DHBP SYNTHASE RIBB-LIKE ALPHA/BETA DOMAIN-CONTAINING PROTEIN"/>
    <property type="match status" value="1"/>
</dbReference>
<dbReference type="InterPro" id="IPR052532">
    <property type="entry name" value="SUA5_domain"/>
</dbReference>
<accession>A0A8B6X4N0</accession>
<dbReference type="PROSITE" id="PS51163">
    <property type="entry name" value="YRDC"/>
    <property type="match status" value="1"/>
</dbReference>
<protein>
    <submittedName>
        <fullName evidence="3">L-threonylcarbamoyladenylate synthase</fullName>
        <ecNumber evidence="3">2.7.7.87</ecNumber>
    </submittedName>
</protein>
<dbReference type="InterPro" id="IPR017945">
    <property type="entry name" value="DHBP_synth_RibB-like_a/b_dom"/>
</dbReference>
<name>A0A8B6X4N0_9BURK</name>
<evidence type="ECO:0000313" key="2">
    <source>
        <dbReference type="Proteomes" id="UP000675920"/>
    </source>
</evidence>
<proteinExistence type="predicted"/>
<dbReference type="RefSeq" id="WP_028311406.1">
    <property type="nucleotide sequence ID" value="NZ_AXWS01000008.1"/>
</dbReference>
<evidence type="ECO:0000259" key="1">
    <source>
        <dbReference type="PROSITE" id="PS51163"/>
    </source>
</evidence>
<reference evidence="3" key="1">
    <citation type="journal article" date="1992" name="Genetics">
        <title>Isolation and characterization of SUA5, a novel gene required for normal growth in Saccharomyces cerevisiae.</title>
        <authorList>
            <person name="Na J.G."/>
            <person name="Pinto I."/>
            <person name="Hampsey M."/>
        </authorList>
    </citation>
    <scope>NUCLEOTIDE SEQUENCE</scope>
</reference>
<dbReference type="Pfam" id="PF01300">
    <property type="entry name" value="Sua5_yciO_yrdC"/>
    <property type="match status" value="1"/>
</dbReference>
<sequence>MTQRFAIHPSDPQPRLIRQALKVIEAGGVIAAPTDSCYALVARLDDKDAADRIRRIRDIEERRHLTLLCRDLSEISTYAQVDNKQYRLLKATTPGAYTFILEATREVPRRLSHPSRKTIGIRVPDHPVMLALLEEAGQGLLSSSLLLAGDEQPLNDPDEICDRLKGQLDLVIDSGACSGRGTTVVDLSGPSPVLIREGSGPLGPLGLG</sequence>
<dbReference type="SUPFAM" id="SSF55821">
    <property type="entry name" value="YrdC/RibB"/>
    <property type="match status" value="1"/>
</dbReference>
<dbReference type="OrthoDB" id="9781656at2"/>
<dbReference type="NCBIfam" id="TIGR00057">
    <property type="entry name" value="L-threonylcarbamoyladenylate synthase"/>
    <property type="match status" value="1"/>
</dbReference>
<dbReference type="PANTHER" id="PTHR42828:SF3">
    <property type="entry name" value="THREONYLCARBAMOYL-AMP SYNTHASE"/>
    <property type="match status" value="1"/>
</dbReference>
<dbReference type="EC" id="2.7.7.87" evidence="3"/>
<keyword evidence="2" id="KW-1185">Reference proteome</keyword>
<organism evidence="2 3">
    <name type="scientific">Derxia gummosa DSM 723</name>
    <dbReference type="NCBI Taxonomy" id="1121388"/>
    <lineage>
        <taxon>Bacteria</taxon>
        <taxon>Pseudomonadati</taxon>
        <taxon>Pseudomonadota</taxon>
        <taxon>Betaproteobacteria</taxon>
        <taxon>Burkholderiales</taxon>
        <taxon>Alcaligenaceae</taxon>
        <taxon>Derxia</taxon>
    </lineage>
</organism>
<dbReference type="GO" id="GO:0061710">
    <property type="term" value="F:L-threonylcarbamoyladenylate synthase"/>
    <property type="evidence" value="ECO:0007669"/>
    <property type="project" value="UniProtKB-EC"/>
</dbReference>
<reference evidence="3" key="2">
    <citation type="journal article" date="2011" name="RNA">
        <title>YrdC exhibits properties expected of a subunit for a tRNA threonylcarbamoyl transferase.</title>
        <authorList>
            <person name="Harris K.A."/>
            <person name="Jones V."/>
            <person name="Bilbille Y."/>
            <person name="Swairjo M.A."/>
            <person name="Agris P.F."/>
        </authorList>
    </citation>
    <scope>NUCLEOTIDE SEQUENCE</scope>
</reference>
<dbReference type="AlphaFoldDB" id="A0A8B6X4N0"/>
<dbReference type="Proteomes" id="UP000675920">
    <property type="component" value="Unplaced"/>
</dbReference>
<evidence type="ECO:0000313" key="3">
    <source>
        <dbReference type="RefSeq" id="WP_028311406.1"/>
    </source>
</evidence>
<reference evidence="3" key="4">
    <citation type="submission" date="2025-08" db="UniProtKB">
        <authorList>
            <consortium name="RefSeq"/>
        </authorList>
    </citation>
    <scope>IDENTIFICATION</scope>
</reference>
<dbReference type="GO" id="GO:0003725">
    <property type="term" value="F:double-stranded RNA binding"/>
    <property type="evidence" value="ECO:0007669"/>
    <property type="project" value="InterPro"/>
</dbReference>